<dbReference type="InterPro" id="IPR003136">
    <property type="entry name" value="Cytidylate_kin"/>
</dbReference>
<evidence type="ECO:0000256" key="3">
    <source>
        <dbReference type="ARBA" id="ARBA00022679"/>
    </source>
</evidence>
<dbReference type="InterPro" id="IPR027417">
    <property type="entry name" value="P-loop_NTPase"/>
</dbReference>
<protein>
    <recommendedName>
        <fullName evidence="2">(d)CMP kinase</fullName>
        <ecNumber evidence="2">2.7.4.25</ecNumber>
    </recommendedName>
</protein>
<comment type="catalytic activity">
    <reaction evidence="8">
        <text>CMP + ATP = CDP + ADP</text>
        <dbReference type="Rhea" id="RHEA:11600"/>
        <dbReference type="ChEBI" id="CHEBI:30616"/>
        <dbReference type="ChEBI" id="CHEBI:58069"/>
        <dbReference type="ChEBI" id="CHEBI:60377"/>
        <dbReference type="ChEBI" id="CHEBI:456216"/>
        <dbReference type="EC" id="2.7.4.25"/>
    </reaction>
</comment>
<evidence type="ECO:0000259" key="9">
    <source>
        <dbReference type="Pfam" id="PF02224"/>
    </source>
</evidence>
<dbReference type="NCBIfam" id="TIGR00017">
    <property type="entry name" value="cmk"/>
    <property type="match status" value="1"/>
</dbReference>
<dbReference type="InterPro" id="IPR011994">
    <property type="entry name" value="Cytidylate_kinase_dom"/>
</dbReference>
<dbReference type="SUPFAM" id="SSF52540">
    <property type="entry name" value="P-loop containing nucleoside triphosphate hydrolases"/>
    <property type="match status" value="1"/>
</dbReference>
<dbReference type="GO" id="GO:0016301">
    <property type="term" value="F:kinase activity"/>
    <property type="evidence" value="ECO:0007669"/>
    <property type="project" value="UniProtKB-KW"/>
</dbReference>
<keyword evidence="5 10" id="KW-0418">Kinase</keyword>
<evidence type="ECO:0000256" key="1">
    <source>
        <dbReference type="ARBA" id="ARBA00009427"/>
    </source>
</evidence>
<keyword evidence="4" id="KW-0547">Nucleotide-binding</keyword>
<comment type="catalytic activity">
    <reaction evidence="7">
        <text>dCMP + ATP = dCDP + ADP</text>
        <dbReference type="Rhea" id="RHEA:25094"/>
        <dbReference type="ChEBI" id="CHEBI:30616"/>
        <dbReference type="ChEBI" id="CHEBI:57566"/>
        <dbReference type="ChEBI" id="CHEBI:58593"/>
        <dbReference type="ChEBI" id="CHEBI:456216"/>
        <dbReference type="EC" id="2.7.4.25"/>
    </reaction>
</comment>
<feature type="domain" description="Cytidylate kinase" evidence="9">
    <location>
        <begin position="2"/>
        <end position="171"/>
    </location>
</feature>
<evidence type="ECO:0000256" key="8">
    <source>
        <dbReference type="ARBA" id="ARBA00048478"/>
    </source>
</evidence>
<evidence type="ECO:0000256" key="5">
    <source>
        <dbReference type="ARBA" id="ARBA00022777"/>
    </source>
</evidence>
<reference evidence="10 11" key="1">
    <citation type="journal article" date="2019" name="Int. J. Syst. Evol. Microbiol.">
        <title>The Global Catalogue of Microorganisms (GCM) 10K type strain sequencing project: providing services to taxonomists for standard genome sequencing and annotation.</title>
        <authorList>
            <consortium name="The Broad Institute Genomics Platform"/>
            <consortium name="The Broad Institute Genome Sequencing Center for Infectious Disease"/>
            <person name="Wu L."/>
            <person name="Ma J."/>
        </authorList>
    </citation>
    <scope>NUCLEOTIDE SEQUENCE [LARGE SCALE GENOMIC DNA]</scope>
    <source>
        <strain evidence="10 11">JCM 1417</strain>
    </source>
</reference>
<evidence type="ECO:0000313" key="11">
    <source>
        <dbReference type="Proteomes" id="UP001501047"/>
    </source>
</evidence>
<name>A0ABN1KG31_CLOSU</name>
<dbReference type="EC" id="2.7.4.25" evidence="2"/>
<dbReference type="EMBL" id="BAAACI010000001">
    <property type="protein sequence ID" value="GAA0765286.1"/>
    <property type="molecule type" value="Genomic_DNA"/>
</dbReference>
<comment type="caution">
    <text evidence="10">The sequence shown here is derived from an EMBL/GenBank/DDBJ whole genome shotgun (WGS) entry which is preliminary data.</text>
</comment>
<keyword evidence="3" id="KW-0808">Transferase</keyword>
<keyword evidence="6" id="KW-0067">ATP-binding</keyword>
<evidence type="ECO:0000256" key="7">
    <source>
        <dbReference type="ARBA" id="ARBA00047615"/>
    </source>
</evidence>
<keyword evidence="11" id="KW-1185">Reference proteome</keyword>
<dbReference type="Proteomes" id="UP001501047">
    <property type="component" value="Unassembled WGS sequence"/>
</dbReference>
<sequence length="186" mass="21620">MKVNIDSEDELIHLIHNSKIDFSYLDNQFKIYLYGEDVSEYIRTPEISKASSKIASSPTIHKELTKLLHKLVNGKNILIEGRATGSAMFQNAFLKVYLDASIEERATRRFNEWRIEKKDITLDYVTNQIKERDFLDTNREYAPLKCVENAIYIDSSTIIPEEVCEIILKEIINKIESRSNNDETKL</sequence>
<dbReference type="Pfam" id="PF02224">
    <property type="entry name" value="Cytidylate_kin"/>
    <property type="match status" value="1"/>
</dbReference>
<evidence type="ECO:0000256" key="6">
    <source>
        <dbReference type="ARBA" id="ARBA00022840"/>
    </source>
</evidence>
<comment type="similarity">
    <text evidence="1">Belongs to the cytidylate kinase family. Type 1 subfamily.</text>
</comment>
<gene>
    <name evidence="10" type="primary">cmk_1</name>
    <name evidence="10" type="ORF">GCM10008908_01600</name>
</gene>
<dbReference type="CDD" id="cd02020">
    <property type="entry name" value="CMPK"/>
    <property type="match status" value="1"/>
</dbReference>
<dbReference type="Gene3D" id="3.40.50.300">
    <property type="entry name" value="P-loop containing nucleotide triphosphate hydrolases"/>
    <property type="match status" value="1"/>
</dbReference>
<evidence type="ECO:0000256" key="2">
    <source>
        <dbReference type="ARBA" id="ARBA00012906"/>
    </source>
</evidence>
<evidence type="ECO:0000256" key="4">
    <source>
        <dbReference type="ARBA" id="ARBA00022741"/>
    </source>
</evidence>
<organism evidence="10 11">
    <name type="scientific">Clostridium subterminale</name>
    <dbReference type="NCBI Taxonomy" id="1550"/>
    <lineage>
        <taxon>Bacteria</taxon>
        <taxon>Bacillati</taxon>
        <taxon>Bacillota</taxon>
        <taxon>Clostridia</taxon>
        <taxon>Eubacteriales</taxon>
        <taxon>Clostridiaceae</taxon>
        <taxon>Clostridium</taxon>
    </lineage>
</organism>
<evidence type="ECO:0000313" key="10">
    <source>
        <dbReference type="EMBL" id="GAA0765286.1"/>
    </source>
</evidence>
<accession>A0ABN1KG31</accession>
<proteinExistence type="inferred from homology"/>